<name>A0AAV6WK84_9LAMI</name>
<feature type="chain" id="PRO_5043775858" evidence="1">
    <location>
        <begin position="27"/>
        <end position="147"/>
    </location>
</feature>
<evidence type="ECO:0000256" key="1">
    <source>
        <dbReference type="SAM" id="SignalP"/>
    </source>
</evidence>
<protein>
    <submittedName>
        <fullName evidence="2">Uncharacterized protein</fullName>
    </submittedName>
</protein>
<gene>
    <name evidence="2" type="ORF">BUALT_Bualt16G0057800</name>
</gene>
<keyword evidence="1" id="KW-0732">Signal</keyword>
<organism evidence="2 3">
    <name type="scientific">Buddleja alternifolia</name>
    <dbReference type="NCBI Taxonomy" id="168488"/>
    <lineage>
        <taxon>Eukaryota</taxon>
        <taxon>Viridiplantae</taxon>
        <taxon>Streptophyta</taxon>
        <taxon>Embryophyta</taxon>
        <taxon>Tracheophyta</taxon>
        <taxon>Spermatophyta</taxon>
        <taxon>Magnoliopsida</taxon>
        <taxon>eudicotyledons</taxon>
        <taxon>Gunneridae</taxon>
        <taxon>Pentapetalae</taxon>
        <taxon>asterids</taxon>
        <taxon>lamiids</taxon>
        <taxon>Lamiales</taxon>
        <taxon>Scrophulariaceae</taxon>
        <taxon>Buddlejeae</taxon>
        <taxon>Buddleja</taxon>
    </lineage>
</organism>
<accession>A0AAV6WK84</accession>
<proteinExistence type="predicted"/>
<evidence type="ECO:0000313" key="3">
    <source>
        <dbReference type="Proteomes" id="UP000826271"/>
    </source>
</evidence>
<evidence type="ECO:0000313" key="2">
    <source>
        <dbReference type="EMBL" id="KAG8367298.1"/>
    </source>
</evidence>
<reference evidence="2" key="1">
    <citation type="submission" date="2019-10" db="EMBL/GenBank/DDBJ databases">
        <authorList>
            <person name="Zhang R."/>
            <person name="Pan Y."/>
            <person name="Wang J."/>
            <person name="Ma R."/>
            <person name="Yu S."/>
        </authorList>
    </citation>
    <scope>NUCLEOTIDE SEQUENCE</scope>
    <source>
        <strain evidence="2">LA-IB0</strain>
        <tissue evidence="2">Leaf</tissue>
    </source>
</reference>
<keyword evidence="3" id="KW-1185">Reference proteome</keyword>
<comment type="caution">
    <text evidence="2">The sequence shown here is derived from an EMBL/GenBank/DDBJ whole genome shotgun (WGS) entry which is preliminary data.</text>
</comment>
<feature type="signal peptide" evidence="1">
    <location>
        <begin position="1"/>
        <end position="26"/>
    </location>
</feature>
<dbReference type="AlphaFoldDB" id="A0AAV6WK84"/>
<dbReference type="EMBL" id="WHWC01000016">
    <property type="protein sequence ID" value="KAG8367298.1"/>
    <property type="molecule type" value="Genomic_DNA"/>
</dbReference>
<dbReference type="Proteomes" id="UP000826271">
    <property type="component" value="Unassembled WGS sequence"/>
</dbReference>
<sequence>MEVLRLYFVMAILALVLGLLIPSINAQVPQPAPAPSNDVQPYGRFGYWVGYIQYSKHCIRLELSVYRIPKDIGIGDEVNGHRIAGKHEMLNTAISLKALSAELVWRTPRHIGWQSHCVDREWGIGDPSQLIRNKIRNKVRKPSVRNV</sequence>